<dbReference type="GO" id="GO:0016887">
    <property type="term" value="F:ATP hydrolysis activity"/>
    <property type="evidence" value="ECO:0007669"/>
    <property type="project" value="InterPro"/>
</dbReference>
<dbReference type="Gene3D" id="3.40.50.300">
    <property type="entry name" value="P-loop containing nucleotide triphosphate hydrolases"/>
    <property type="match status" value="1"/>
</dbReference>
<feature type="domain" description="ATPase dynein-related AAA" evidence="1">
    <location>
        <begin position="14"/>
        <end position="101"/>
    </location>
</feature>
<evidence type="ECO:0000313" key="2">
    <source>
        <dbReference type="EMBL" id="NMR77876.1"/>
    </source>
</evidence>
<reference evidence="2 3" key="1">
    <citation type="submission" date="2020-04" db="EMBL/GenBank/DDBJ databases">
        <title>Whole-genome sequencing of Vibrio spp. from China reveals different genetic environments of blaCTX-M-14 among diverse lineages.</title>
        <authorList>
            <person name="Zheng Z."/>
            <person name="Ye L."/>
            <person name="Chen S."/>
        </authorList>
    </citation>
    <scope>NUCLEOTIDE SEQUENCE [LARGE SCALE GENOMIC DNA]</scope>
    <source>
        <strain evidence="2 3">Vb1636</strain>
    </source>
</reference>
<dbReference type="InterPro" id="IPR027417">
    <property type="entry name" value="P-loop_NTPase"/>
</dbReference>
<dbReference type="EMBL" id="JABCMA010001155">
    <property type="protein sequence ID" value="NMR77876.1"/>
    <property type="molecule type" value="Genomic_DNA"/>
</dbReference>
<dbReference type="Proteomes" id="UP000565155">
    <property type="component" value="Unassembled WGS sequence"/>
</dbReference>
<feature type="non-terminal residue" evidence="2">
    <location>
        <position position="1"/>
    </location>
</feature>
<organism evidence="2 3">
    <name type="scientific">Vibrio alginolyticus</name>
    <dbReference type="NCBI Taxonomy" id="663"/>
    <lineage>
        <taxon>Bacteria</taxon>
        <taxon>Pseudomonadati</taxon>
        <taxon>Pseudomonadota</taxon>
        <taxon>Gammaproteobacteria</taxon>
        <taxon>Vibrionales</taxon>
        <taxon>Vibrionaceae</taxon>
        <taxon>Vibrio</taxon>
    </lineage>
</organism>
<evidence type="ECO:0000313" key="3">
    <source>
        <dbReference type="Proteomes" id="UP000565155"/>
    </source>
</evidence>
<dbReference type="GO" id="GO:0005524">
    <property type="term" value="F:ATP binding"/>
    <property type="evidence" value="ECO:0007669"/>
    <property type="project" value="InterPro"/>
</dbReference>
<sequence length="145" mass="15687">PVHHITAHARKELTDLIGHHALVAEKPGQPPVMKFMYGPRAVAMREGHLLLINEVDLADPAELAGLNDVLEGRPLVIAQNGGEIIKPHPMFRVVVTGNSTGSGDASGLYQGVMMQNLAAMDRYRFTKVGYADEEAELSILGRVTP</sequence>
<dbReference type="InterPro" id="IPR011704">
    <property type="entry name" value="ATPase_dyneun-rel_AAA"/>
</dbReference>
<feature type="non-terminal residue" evidence="2">
    <location>
        <position position="145"/>
    </location>
</feature>
<protein>
    <submittedName>
        <fullName evidence="2">AAA domain-containing protein</fullName>
    </submittedName>
</protein>
<comment type="caution">
    <text evidence="2">The sequence shown here is derived from an EMBL/GenBank/DDBJ whole genome shotgun (WGS) entry which is preliminary data.</text>
</comment>
<proteinExistence type="predicted"/>
<dbReference type="AlphaFoldDB" id="A0A7Y0N332"/>
<gene>
    <name evidence="2" type="ORF">HKB35_30310</name>
</gene>
<name>A0A7Y0N332_VIBAL</name>
<evidence type="ECO:0000259" key="1">
    <source>
        <dbReference type="Pfam" id="PF07728"/>
    </source>
</evidence>
<accession>A0A7Y0N332</accession>
<dbReference type="RefSeq" id="WP_169630013.1">
    <property type="nucleotide sequence ID" value="NZ_JABCMA010001155.1"/>
</dbReference>
<dbReference type="SUPFAM" id="SSF52540">
    <property type="entry name" value="P-loop containing nucleoside triphosphate hydrolases"/>
    <property type="match status" value="1"/>
</dbReference>
<dbReference type="Pfam" id="PF07728">
    <property type="entry name" value="AAA_5"/>
    <property type="match status" value="1"/>
</dbReference>